<dbReference type="InterPro" id="IPR012338">
    <property type="entry name" value="Beta-lactam/transpept-like"/>
</dbReference>
<feature type="transmembrane region" description="Helical" evidence="1">
    <location>
        <begin position="418"/>
        <end position="439"/>
    </location>
</feature>
<evidence type="ECO:0000313" key="7">
    <source>
        <dbReference type="Proteomes" id="UP000182836"/>
    </source>
</evidence>
<dbReference type="AlphaFoldDB" id="A0A0D1YN81"/>
<accession>A0A0D1YN81</accession>
<evidence type="ECO:0000313" key="5">
    <source>
        <dbReference type="EMBL" id="SDJ45419.1"/>
    </source>
</evidence>
<evidence type="ECO:0000256" key="1">
    <source>
        <dbReference type="SAM" id="Phobius"/>
    </source>
</evidence>
<dbReference type="PANTHER" id="PTHR46825">
    <property type="entry name" value="D-ALANYL-D-ALANINE-CARBOXYPEPTIDASE/ENDOPEPTIDASE AMPH"/>
    <property type="match status" value="1"/>
</dbReference>
<sequence length="494" mass="55237">MKVLKTTVIFICLLLHTFILFLPASTVSAEQDIKDTMDDYIETFLKEHRIPGASIAIVHGNNIFYSKAWGVTGESEEKVTTETPFTIGSISKSLTGLAIMKLIEEGTVHLDDPVQKYIPWFTLKDKQAASQITIKHLLTQTSGISTYSGLSISDRESKDLDAIKKNVESLSNIKLTAAPGEKHQYSNANFSILGALIEEVTNQPYSEYMEQQVFLPLGMKNAAADKDTAYKKGYLAGYQSWLGIPRKSSVTYDNGGVSYGYITASAEDMVQYIRFLSQQDSNNFLSENTMNLYVSPHVQTGKNRYYGLGVRITNPDSKDRMIWHSGSTPDSHAEIFFIPETGWGGVILTNKNHILEEAALPHLKKGMINILNGDRPVDIPKNTPYIQLVMIGIVCFLFVIFIYLLVKVKSGEVRKRSVWRISGIIFFILSIAIIPLLIYSVESPWHTIKGFAADIALLTRMMAILLAFNGLLSIYISFKQYTIRDKTTSVCSVF</sequence>
<evidence type="ECO:0000313" key="6">
    <source>
        <dbReference type="Proteomes" id="UP000037269"/>
    </source>
</evidence>
<keyword evidence="1" id="KW-0812">Transmembrane</keyword>
<proteinExistence type="predicted"/>
<organism evidence="4 6">
    <name type="scientific">Aneurinibacillus migulanus</name>
    <name type="common">Bacillus migulanus</name>
    <dbReference type="NCBI Taxonomy" id="47500"/>
    <lineage>
        <taxon>Bacteria</taxon>
        <taxon>Bacillati</taxon>
        <taxon>Bacillota</taxon>
        <taxon>Bacilli</taxon>
        <taxon>Bacillales</taxon>
        <taxon>Paenibacillaceae</taxon>
        <taxon>Aneurinibacillus group</taxon>
        <taxon>Aneurinibacillus</taxon>
    </lineage>
</organism>
<dbReference type="InterPro" id="IPR001466">
    <property type="entry name" value="Beta-lactam-related"/>
</dbReference>
<dbReference type="GeneID" id="42306714"/>
<keyword evidence="1" id="KW-0472">Membrane</keyword>
<evidence type="ECO:0000313" key="4">
    <source>
        <dbReference type="EMBL" id="KON96791.1"/>
    </source>
</evidence>
<dbReference type="EMBL" id="FNED01000018">
    <property type="protein sequence ID" value="SDJ45419.1"/>
    <property type="molecule type" value="Genomic_DNA"/>
</dbReference>
<dbReference type="STRING" id="47500.AF333_16210"/>
<dbReference type="EMBL" id="LGUG01000004">
    <property type="protein sequence ID" value="KON96791.1"/>
    <property type="molecule type" value="Genomic_DNA"/>
</dbReference>
<dbReference type="PANTHER" id="PTHR46825:SF9">
    <property type="entry name" value="BETA-LACTAMASE-RELATED DOMAIN-CONTAINING PROTEIN"/>
    <property type="match status" value="1"/>
</dbReference>
<feature type="transmembrane region" description="Helical" evidence="1">
    <location>
        <begin position="451"/>
        <end position="476"/>
    </location>
</feature>
<dbReference type="Gene3D" id="3.40.710.10">
    <property type="entry name" value="DD-peptidase/beta-lactamase superfamily"/>
    <property type="match status" value="1"/>
</dbReference>
<dbReference type="SUPFAM" id="SSF56601">
    <property type="entry name" value="beta-lactamase/transpeptidase-like"/>
    <property type="match status" value="1"/>
</dbReference>
<dbReference type="PATRIC" id="fig|47500.8.peg.6325"/>
<gene>
    <name evidence="4" type="ORF">AF333_16210</name>
    <name evidence="5" type="ORF">SAMN04487909_11834</name>
</gene>
<dbReference type="RefSeq" id="WP_043063431.1">
    <property type="nucleotide sequence ID" value="NZ_BJOA01000151.1"/>
</dbReference>
<evidence type="ECO:0000259" key="3">
    <source>
        <dbReference type="Pfam" id="PF00144"/>
    </source>
</evidence>
<feature type="domain" description="Beta-lactamase-related" evidence="3">
    <location>
        <begin position="38"/>
        <end position="357"/>
    </location>
</feature>
<name>A0A0D1YN81_ANEMI</name>
<feature type="signal peptide" evidence="2">
    <location>
        <begin position="1"/>
        <end position="29"/>
    </location>
</feature>
<reference evidence="4 6" key="1">
    <citation type="submission" date="2015-07" db="EMBL/GenBank/DDBJ databases">
        <title>Fjat-14205 dsm 2895.</title>
        <authorList>
            <person name="Liu B."/>
            <person name="Wang J."/>
            <person name="Zhu Y."/>
            <person name="Liu G."/>
            <person name="Chen Q."/>
            <person name="Chen Z."/>
            <person name="Lan J."/>
            <person name="Che J."/>
            <person name="Ge C."/>
            <person name="Shi H."/>
            <person name="Pan Z."/>
            <person name="Liu X."/>
        </authorList>
    </citation>
    <scope>NUCLEOTIDE SEQUENCE [LARGE SCALE GENOMIC DNA]</scope>
    <source>
        <strain evidence="4 6">DSM 2895</strain>
    </source>
</reference>
<dbReference type="Proteomes" id="UP000182836">
    <property type="component" value="Unassembled WGS sequence"/>
</dbReference>
<dbReference type="OrthoDB" id="846150at2"/>
<evidence type="ECO:0000256" key="2">
    <source>
        <dbReference type="SAM" id="SignalP"/>
    </source>
</evidence>
<dbReference type="Proteomes" id="UP000037269">
    <property type="component" value="Unassembled WGS sequence"/>
</dbReference>
<dbReference type="Pfam" id="PF00144">
    <property type="entry name" value="Beta-lactamase"/>
    <property type="match status" value="1"/>
</dbReference>
<dbReference type="InterPro" id="IPR050491">
    <property type="entry name" value="AmpC-like"/>
</dbReference>
<feature type="transmembrane region" description="Helical" evidence="1">
    <location>
        <begin position="385"/>
        <end position="406"/>
    </location>
</feature>
<feature type="chain" id="PRO_5010414788" evidence="2">
    <location>
        <begin position="30"/>
        <end position="494"/>
    </location>
</feature>
<keyword evidence="1" id="KW-1133">Transmembrane helix</keyword>
<reference evidence="5 7" key="2">
    <citation type="submission" date="2016-10" db="EMBL/GenBank/DDBJ databases">
        <authorList>
            <person name="de Groot N.N."/>
        </authorList>
    </citation>
    <scope>NUCLEOTIDE SEQUENCE [LARGE SCALE GENOMIC DNA]</scope>
    <source>
        <strain evidence="5 7">DSM 2895</strain>
    </source>
</reference>
<keyword evidence="6" id="KW-1185">Reference proteome</keyword>
<keyword evidence="2" id="KW-0732">Signal</keyword>
<protein>
    <submittedName>
        <fullName evidence="5">CubicO group peptidase, beta-lactamase class C family</fullName>
    </submittedName>
    <submittedName>
        <fullName evidence="4">Penicillin-binding protein</fullName>
    </submittedName>
</protein>